<dbReference type="InterPro" id="IPR050584">
    <property type="entry name" value="Cholesterol_7-desaturase"/>
</dbReference>
<protein>
    <recommendedName>
        <fullName evidence="6">Rieske domain-containing protein</fullName>
    </recommendedName>
</protein>
<dbReference type="PANTHER" id="PTHR21266">
    <property type="entry name" value="IRON-SULFUR DOMAIN CONTAINING PROTEIN"/>
    <property type="match status" value="1"/>
</dbReference>
<dbReference type="GO" id="GO:0016491">
    <property type="term" value="F:oxidoreductase activity"/>
    <property type="evidence" value="ECO:0007669"/>
    <property type="project" value="UniProtKB-KW"/>
</dbReference>
<sequence>MSAKRFVQNTWYAAAWEHEIATADNIFARKICNVPLVFYRTEEGGYVALDDRCCHRAAPLSIGRIEGSCIRCMYHGLLYNQDGVVVEIPGQSRISKNMKVRSYPVVSKGGMVWIWMGDPELADHDAIHDLPALSDRENWKGFQQESYLHYEANWMLIVDNLADFTHVAFVHTNTLGGSEEYAYETTPENIKALDTGVSITRWHENSSLPPFHRRVVPASEHATKLDRCNDMRLHIPGVFLMETLFAPAGFDKEKNDRSGCREYRNCQFITPETWHTTHFFWNYLHNYELDNDTVTESLKDSLLEGFLEDKLIIERQQKLLQETPEFEPRGIGGDKALRIFRDIWDEKLKQETEPEIPVSVNLKAII</sequence>
<dbReference type="SUPFAM" id="SSF50022">
    <property type="entry name" value="ISP domain"/>
    <property type="match status" value="1"/>
</dbReference>
<dbReference type="InterPro" id="IPR017941">
    <property type="entry name" value="Rieske_2Fe-2S"/>
</dbReference>
<evidence type="ECO:0000256" key="1">
    <source>
        <dbReference type="ARBA" id="ARBA00022714"/>
    </source>
</evidence>
<evidence type="ECO:0000256" key="3">
    <source>
        <dbReference type="ARBA" id="ARBA00023002"/>
    </source>
</evidence>
<keyword evidence="1" id="KW-0001">2Fe-2S</keyword>
<proteinExistence type="predicted"/>
<name>A0A381PGE4_9ZZZZ</name>
<gene>
    <name evidence="7" type="ORF">METZ01_LOCUS18568</name>
</gene>
<evidence type="ECO:0000256" key="2">
    <source>
        <dbReference type="ARBA" id="ARBA00022723"/>
    </source>
</evidence>
<evidence type="ECO:0000259" key="6">
    <source>
        <dbReference type="PROSITE" id="PS51296"/>
    </source>
</evidence>
<evidence type="ECO:0000256" key="4">
    <source>
        <dbReference type="ARBA" id="ARBA00023004"/>
    </source>
</evidence>
<dbReference type="InterPro" id="IPR044043">
    <property type="entry name" value="VanA_C_cat"/>
</dbReference>
<dbReference type="PROSITE" id="PS51296">
    <property type="entry name" value="RIESKE"/>
    <property type="match status" value="1"/>
</dbReference>
<dbReference type="Pfam" id="PF00355">
    <property type="entry name" value="Rieske"/>
    <property type="match status" value="1"/>
</dbReference>
<dbReference type="PROSITE" id="PS00570">
    <property type="entry name" value="RING_HYDROXYL_ALPHA"/>
    <property type="match status" value="1"/>
</dbReference>
<dbReference type="InterPro" id="IPR036922">
    <property type="entry name" value="Rieske_2Fe-2S_sf"/>
</dbReference>
<evidence type="ECO:0000313" key="7">
    <source>
        <dbReference type="EMBL" id="SUZ65714.1"/>
    </source>
</evidence>
<dbReference type="Gene3D" id="2.102.10.10">
    <property type="entry name" value="Rieske [2Fe-2S] iron-sulphur domain"/>
    <property type="match status" value="1"/>
</dbReference>
<dbReference type="Pfam" id="PF19112">
    <property type="entry name" value="VanA_C"/>
    <property type="match status" value="1"/>
</dbReference>
<dbReference type="InterPro" id="IPR015881">
    <property type="entry name" value="ARHD_Rieske_2Fe_2S"/>
</dbReference>
<organism evidence="7">
    <name type="scientific">marine metagenome</name>
    <dbReference type="NCBI Taxonomy" id="408172"/>
    <lineage>
        <taxon>unclassified sequences</taxon>
        <taxon>metagenomes</taxon>
        <taxon>ecological metagenomes</taxon>
    </lineage>
</organism>
<keyword evidence="5" id="KW-0411">Iron-sulfur</keyword>
<reference evidence="7" key="1">
    <citation type="submission" date="2018-05" db="EMBL/GenBank/DDBJ databases">
        <authorList>
            <person name="Lanie J.A."/>
            <person name="Ng W.-L."/>
            <person name="Kazmierczak K.M."/>
            <person name="Andrzejewski T.M."/>
            <person name="Davidsen T.M."/>
            <person name="Wayne K.J."/>
            <person name="Tettelin H."/>
            <person name="Glass J.I."/>
            <person name="Rusch D."/>
            <person name="Podicherti R."/>
            <person name="Tsui H.-C.T."/>
            <person name="Winkler M.E."/>
        </authorList>
    </citation>
    <scope>NUCLEOTIDE SEQUENCE</scope>
</reference>
<dbReference type="GO" id="GO:0005506">
    <property type="term" value="F:iron ion binding"/>
    <property type="evidence" value="ECO:0007669"/>
    <property type="project" value="InterPro"/>
</dbReference>
<dbReference type="GO" id="GO:0051537">
    <property type="term" value="F:2 iron, 2 sulfur cluster binding"/>
    <property type="evidence" value="ECO:0007669"/>
    <property type="project" value="UniProtKB-KW"/>
</dbReference>
<evidence type="ECO:0000256" key="5">
    <source>
        <dbReference type="ARBA" id="ARBA00023014"/>
    </source>
</evidence>
<feature type="domain" description="Rieske" evidence="6">
    <location>
        <begin position="11"/>
        <end position="114"/>
    </location>
</feature>
<dbReference type="PANTHER" id="PTHR21266:SF60">
    <property type="entry name" value="3-KETOSTEROID-9-ALPHA-MONOOXYGENASE, OXYGENASE COMPONENT"/>
    <property type="match status" value="1"/>
</dbReference>
<keyword evidence="3" id="KW-0560">Oxidoreductase</keyword>
<dbReference type="AlphaFoldDB" id="A0A381PGE4"/>
<keyword evidence="2" id="KW-0479">Metal-binding</keyword>
<dbReference type="EMBL" id="UINC01000966">
    <property type="protein sequence ID" value="SUZ65714.1"/>
    <property type="molecule type" value="Genomic_DNA"/>
</dbReference>
<dbReference type="Gene3D" id="3.90.380.10">
    <property type="entry name" value="Naphthalene 1,2-dioxygenase Alpha Subunit, Chain A, domain 1"/>
    <property type="match status" value="1"/>
</dbReference>
<dbReference type="CDD" id="cd08878">
    <property type="entry name" value="RHO_alpha_C_DMO-like"/>
    <property type="match status" value="1"/>
</dbReference>
<accession>A0A381PGE4</accession>
<dbReference type="SUPFAM" id="SSF55961">
    <property type="entry name" value="Bet v1-like"/>
    <property type="match status" value="1"/>
</dbReference>
<keyword evidence="4" id="KW-0408">Iron</keyword>